<evidence type="ECO:0000313" key="4">
    <source>
        <dbReference type="Proteomes" id="UP000479710"/>
    </source>
</evidence>
<evidence type="ECO:0000259" key="2">
    <source>
        <dbReference type="Pfam" id="PF03478"/>
    </source>
</evidence>
<dbReference type="AlphaFoldDB" id="A0A6G1C4Y0"/>
<protein>
    <recommendedName>
        <fullName evidence="2">KIB1-4 beta-propeller domain-containing protein</fullName>
    </recommendedName>
</protein>
<proteinExistence type="predicted"/>
<evidence type="ECO:0000256" key="1">
    <source>
        <dbReference type="SAM" id="MobiDB-lite"/>
    </source>
</evidence>
<accession>A0A6G1C4Y0</accession>
<dbReference type="Proteomes" id="UP000479710">
    <property type="component" value="Unassembled WGS sequence"/>
</dbReference>
<feature type="region of interest" description="Disordered" evidence="1">
    <location>
        <begin position="393"/>
        <end position="417"/>
    </location>
</feature>
<organism evidence="3 4">
    <name type="scientific">Oryza meyeriana var. granulata</name>
    <dbReference type="NCBI Taxonomy" id="110450"/>
    <lineage>
        <taxon>Eukaryota</taxon>
        <taxon>Viridiplantae</taxon>
        <taxon>Streptophyta</taxon>
        <taxon>Embryophyta</taxon>
        <taxon>Tracheophyta</taxon>
        <taxon>Spermatophyta</taxon>
        <taxon>Magnoliopsida</taxon>
        <taxon>Liliopsida</taxon>
        <taxon>Poales</taxon>
        <taxon>Poaceae</taxon>
        <taxon>BOP clade</taxon>
        <taxon>Oryzoideae</taxon>
        <taxon>Oryzeae</taxon>
        <taxon>Oryzinae</taxon>
        <taxon>Oryza</taxon>
        <taxon>Oryza meyeriana</taxon>
    </lineage>
</organism>
<comment type="caution">
    <text evidence="3">The sequence shown here is derived from an EMBL/GenBank/DDBJ whole genome shotgun (WGS) entry which is preliminary data.</text>
</comment>
<feature type="domain" description="KIB1-4 beta-propeller" evidence="2">
    <location>
        <begin position="95"/>
        <end position="304"/>
    </location>
</feature>
<dbReference type="OrthoDB" id="692298at2759"/>
<name>A0A6G1C4Y0_9ORYZ</name>
<keyword evidence="4" id="KW-1185">Reference proteome</keyword>
<reference evidence="3 4" key="1">
    <citation type="submission" date="2019-11" db="EMBL/GenBank/DDBJ databases">
        <title>Whole genome sequence of Oryza granulata.</title>
        <authorList>
            <person name="Li W."/>
        </authorList>
    </citation>
    <scope>NUCLEOTIDE SEQUENCE [LARGE SCALE GENOMIC DNA]</scope>
    <source>
        <strain evidence="4">cv. Menghai</strain>
        <tissue evidence="3">Leaf</tissue>
    </source>
</reference>
<dbReference type="PANTHER" id="PTHR33110:SF110">
    <property type="entry name" value="OS11G0624400 PROTEIN"/>
    <property type="match status" value="1"/>
</dbReference>
<dbReference type="SUPFAM" id="SSF81383">
    <property type="entry name" value="F-box domain"/>
    <property type="match status" value="1"/>
</dbReference>
<sequence>MTAAVATTRSMAWRDHVRTPRPRWRELPVDIVGEVMQLLRNTSNRLRFTTVCHDWRSAGRQFWRRRRPAAAFLALPDGSFFWFPEFKESRRFDDCANYCGAACDDWFLFHGDGGDGRLRLMSPFTKRTRWLPSLSDICFHREPIVIVNEPAPAGTPPQWRSTYKMAVQKLVTCPNGIVAAIVGREHFAKVALCSLGGTTWSLSEHDRWRWYEDMAFSDGKLYALTNGEDLLAFDVGEDANTGQPTVTRVERVIEGGSDDGSSRGYVTMRYLVRSRRCALLMVQRLIIFASKTVLFTVLEARTSTTRRRRHLRGGSRYPTSAAANRCSSAGCAPGRCRRERRLGSCTETTPRYPGDKIFFLTNDWAGMSFRTARNDRTPRHAAVYDMRERKVSELPPPQIGKDAPAPATWLFPDTDLE</sequence>
<dbReference type="InterPro" id="IPR036047">
    <property type="entry name" value="F-box-like_dom_sf"/>
</dbReference>
<evidence type="ECO:0000313" key="3">
    <source>
        <dbReference type="EMBL" id="KAF0894874.1"/>
    </source>
</evidence>
<dbReference type="InterPro" id="IPR005174">
    <property type="entry name" value="KIB1-4_b-propeller"/>
</dbReference>
<dbReference type="PANTHER" id="PTHR33110">
    <property type="entry name" value="F-BOX/KELCH-REPEAT PROTEIN-RELATED"/>
    <property type="match status" value="1"/>
</dbReference>
<dbReference type="Pfam" id="PF03478">
    <property type="entry name" value="Beta-prop_KIB1-4"/>
    <property type="match status" value="1"/>
</dbReference>
<gene>
    <name evidence="3" type="ORF">E2562_004882</name>
</gene>
<dbReference type="EMBL" id="SPHZ02000010">
    <property type="protein sequence ID" value="KAF0894874.1"/>
    <property type="molecule type" value="Genomic_DNA"/>
</dbReference>